<dbReference type="AlphaFoldDB" id="A0A1C4XD17"/>
<feature type="compositionally biased region" description="Basic residues" evidence="1">
    <location>
        <begin position="77"/>
        <end position="87"/>
    </location>
</feature>
<feature type="compositionally biased region" description="Basic and acidic residues" evidence="1">
    <location>
        <begin position="124"/>
        <end position="136"/>
    </location>
</feature>
<evidence type="ECO:0000313" key="2">
    <source>
        <dbReference type="EMBL" id="SCF06433.1"/>
    </source>
</evidence>
<reference evidence="3" key="1">
    <citation type="submission" date="2016-06" db="EMBL/GenBank/DDBJ databases">
        <authorList>
            <person name="Varghese N."/>
            <person name="Submissions Spin"/>
        </authorList>
    </citation>
    <scope>NUCLEOTIDE SEQUENCE [LARGE SCALE GENOMIC DNA]</scope>
    <source>
        <strain evidence="3">DSM 44830</strain>
    </source>
</reference>
<accession>A0A1C4XD17</accession>
<dbReference type="EMBL" id="FMCX01000003">
    <property type="protein sequence ID" value="SCF06433.1"/>
    <property type="molecule type" value="Genomic_DNA"/>
</dbReference>
<keyword evidence="3" id="KW-1185">Reference proteome</keyword>
<evidence type="ECO:0000313" key="3">
    <source>
        <dbReference type="Proteomes" id="UP000199504"/>
    </source>
</evidence>
<dbReference type="RefSeq" id="WP_091607216.1">
    <property type="nucleotide sequence ID" value="NZ_FMCX01000003.1"/>
</dbReference>
<feature type="region of interest" description="Disordered" evidence="1">
    <location>
        <begin position="77"/>
        <end position="136"/>
    </location>
</feature>
<evidence type="ECO:0000256" key="1">
    <source>
        <dbReference type="SAM" id="MobiDB-lite"/>
    </source>
</evidence>
<protein>
    <submittedName>
        <fullName evidence="2">Uncharacterized protein</fullName>
    </submittedName>
</protein>
<feature type="compositionally biased region" description="Basic and acidic residues" evidence="1">
    <location>
        <begin position="88"/>
        <end position="97"/>
    </location>
</feature>
<sequence length="136" mass="15619">MARKVQPETLAVRGAYPWKEWTDGETWQLERGKDYTITDEAMRAQAYSYACRNGMVVRTGVTEEGVVLRFNKPLPKKRVKKVKRRSHEQRVEKREHNTVAQDSGSNPLEGQLPLPDSDTWNMDYAHRSGEEVRGGS</sequence>
<dbReference type="Proteomes" id="UP000199504">
    <property type="component" value="Unassembled WGS sequence"/>
</dbReference>
<feature type="compositionally biased region" description="Polar residues" evidence="1">
    <location>
        <begin position="98"/>
        <end position="108"/>
    </location>
</feature>
<name>A0A1C4XD17_9ACTN</name>
<gene>
    <name evidence="2" type="ORF">GA0070564_10310</name>
</gene>
<organism evidence="2 3">
    <name type="scientific">Micromonospora mirobrigensis</name>
    <dbReference type="NCBI Taxonomy" id="262898"/>
    <lineage>
        <taxon>Bacteria</taxon>
        <taxon>Bacillati</taxon>
        <taxon>Actinomycetota</taxon>
        <taxon>Actinomycetes</taxon>
        <taxon>Micromonosporales</taxon>
        <taxon>Micromonosporaceae</taxon>
        <taxon>Micromonospora</taxon>
    </lineage>
</organism>
<proteinExistence type="predicted"/>